<comment type="caution">
    <text evidence="2">The sequence shown here is derived from an EMBL/GenBank/DDBJ whole genome shotgun (WGS) entry which is preliminary data.</text>
</comment>
<dbReference type="RefSeq" id="WP_381438978.1">
    <property type="nucleotide sequence ID" value="NZ_JBHSNO010000016.1"/>
</dbReference>
<protein>
    <submittedName>
        <fullName evidence="2">YuiB family protein</fullName>
    </submittedName>
</protein>
<dbReference type="Pfam" id="PF14068">
    <property type="entry name" value="YuiB"/>
    <property type="match status" value="1"/>
</dbReference>
<dbReference type="Proteomes" id="UP001596109">
    <property type="component" value="Unassembled WGS sequence"/>
</dbReference>
<name>A0ABW0TR74_9BACL</name>
<feature type="transmembrane region" description="Helical" evidence="1">
    <location>
        <begin position="38"/>
        <end position="56"/>
    </location>
</feature>
<keyword evidence="3" id="KW-1185">Reference proteome</keyword>
<sequence>MEVFILTISLTHAVLSILIFIVMFFGIGFLLNMLLRMSWLMAIIYPIVVVLIIDEVKVYEYFTKPKYAFQLLGEKIMALHSIDIIILASGLVGAIISGIVIKLLRKQGYQMF</sequence>
<organism evidence="2 3">
    <name type="scientific">Sporosarcina soli</name>
    <dbReference type="NCBI Taxonomy" id="334736"/>
    <lineage>
        <taxon>Bacteria</taxon>
        <taxon>Bacillati</taxon>
        <taxon>Bacillota</taxon>
        <taxon>Bacilli</taxon>
        <taxon>Bacillales</taxon>
        <taxon>Caryophanaceae</taxon>
        <taxon>Sporosarcina</taxon>
    </lineage>
</organism>
<feature type="transmembrane region" description="Helical" evidence="1">
    <location>
        <begin position="76"/>
        <end position="104"/>
    </location>
</feature>
<keyword evidence="1" id="KW-0812">Transmembrane</keyword>
<accession>A0ABW0TR74</accession>
<dbReference type="EMBL" id="JBHSNO010000016">
    <property type="protein sequence ID" value="MFC5591321.1"/>
    <property type="molecule type" value="Genomic_DNA"/>
</dbReference>
<keyword evidence="1" id="KW-1133">Transmembrane helix</keyword>
<feature type="transmembrane region" description="Helical" evidence="1">
    <location>
        <begin position="6"/>
        <end position="31"/>
    </location>
</feature>
<gene>
    <name evidence="2" type="ORF">ACFPRA_20770</name>
</gene>
<reference evidence="3" key="1">
    <citation type="journal article" date="2019" name="Int. J. Syst. Evol. Microbiol.">
        <title>The Global Catalogue of Microorganisms (GCM) 10K type strain sequencing project: providing services to taxonomists for standard genome sequencing and annotation.</title>
        <authorList>
            <consortium name="The Broad Institute Genomics Platform"/>
            <consortium name="The Broad Institute Genome Sequencing Center for Infectious Disease"/>
            <person name="Wu L."/>
            <person name="Ma J."/>
        </authorList>
    </citation>
    <scope>NUCLEOTIDE SEQUENCE [LARGE SCALE GENOMIC DNA]</scope>
    <source>
        <strain evidence="3">CGMCC 4.1434</strain>
    </source>
</reference>
<evidence type="ECO:0000313" key="3">
    <source>
        <dbReference type="Proteomes" id="UP001596109"/>
    </source>
</evidence>
<dbReference type="InterPro" id="IPR025917">
    <property type="entry name" value="YuiB"/>
</dbReference>
<evidence type="ECO:0000313" key="2">
    <source>
        <dbReference type="EMBL" id="MFC5591321.1"/>
    </source>
</evidence>
<keyword evidence="1" id="KW-0472">Membrane</keyword>
<evidence type="ECO:0000256" key="1">
    <source>
        <dbReference type="SAM" id="Phobius"/>
    </source>
</evidence>
<proteinExistence type="predicted"/>